<dbReference type="Pfam" id="PF00005">
    <property type="entry name" value="ABC_tran"/>
    <property type="match status" value="1"/>
</dbReference>
<dbReference type="GO" id="GO:0034040">
    <property type="term" value="F:ATPase-coupled lipid transmembrane transporter activity"/>
    <property type="evidence" value="ECO:0007669"/>
    <property type="project" value="TreeGrafter"/>
</dbReference>
<dbReference type="SUPFAM" id="SSF52540">
    <property type="entry name" value="P-loop containing nucleoside triphosphate hydrolases"/>
    <property type="match status" value="1"/>
</dbReference>
<accession>A0A318I7A5</accession>
<dbReference type="Gene3D" id="3.40.50.300">
    <property type="entry name" value="P-loop containing nucleotide triphosphate hydrolases"/>
    <property type="match status" value="1"/>
</dbReference>
<dbReference type="InterPro" id="IPR003593">
    <property type="entry name" value="AAA+_ATPase"/>
</dbReference>
<dbReference type="PROSITE" id="PS00211">
    <property type="entry name" value="ABC_TRANSPORTER_1"/>
    <property type="match status" value="1"/>
</dbReference>
<dbReference type="PANTHER" id="PTHR24221">
    <property type="entry name" value="ATP-BINDING CASSETTE SUB-FAMILY B"/>
    <property type="match status" value="1"/>
</dbReference>
<keyword evidence="6 7" id="KW-0472">Membrane</keyword>
<evidence type="ECO:0000256" key="7">
    <source>
        <dbReference type="SAM" id="Phobius"/>
    </source>
</evidence>
<evidence type="ECO:0000256" key="4">
    <source>
        <dbReference type="ARBA" id="ARBA00022840"/>
    </source>
</evidence>
<evidence type="ECO:0000259" key="9">
    <source>
        <dbReference type="PROSITE" id="PS50929"/>
    </source>
</evidence>
<dbReference type="PROSITE" id="PS50893">
    <property type="entry name" value="ABC_TRANSPORTER_2"/>
    <property type="match status" value="1"/>
</dbReference>
<keyword evidence="4" id="KW-0067">ATP-binding</keyword>
<feature type="transmembrane region" description="Helical" evidence="7">
    <location>
        <begin position="56"/>
        <end position="75"/>
    </location>
</feature>
<evidence type="ECO:0000256" key="6">
    <source>
        <dbReference type="ARBA" id="ARBA00023136"/>
    </source>
</evidence>
<feature type="domain" description="ABC transmembrane type-1" evidence="9">
    <location>
        <begin position="20"/>
        <end position="343"/>
    </location>
</feature>
<evidence type="ECO:0000259" key="8">
    <source>
        <dbReference type="PROSITE" id="PS50893"/>
    </source>
</evidence>
<evidence type="ECO:0000256" key="5">
    <source>
        <dbReference type="ARBA" id="ARBA00022989"/>
    </source>
</evidence>
<dbReference type="PROSITE" id="PS50929">
    <property type="entry name" value="ABC_TM1F"/>
    <property type="match status" value="1"/>
</dbReference>
<dbReference type="EMBL" id="QJJX01000026">
    <property type="protein sequence ID" value="PXX20971.1"/>
    <property type="molecule type" value="Genomic_DNA"/>
</dbReference>
<evidence type="ECO:0000256" key="1">
    <source>
        <dbReference type="ARBA" id="ARBA00004651"/>
    </source>
</evidence>
<proteinExistence type="predicted"/>
<sequence>MKEFLRVLRRFVPPYKKYLILSVVFNILSAILNIFSFATIIPILNILFETNESAKPVSYIAWSSITSIGQLVDVVTNNLNYYVQQMIVSWGATNTLLAVGMLLAFMTMLKTLAYFLSSASIIPIRTGVVRDIRNQMYNKINQLSLGFFSEERKGDIIARMSGDVQEIENSIMSSLDMLFKNPILIIAYFITLIIVSWQLTLFTIIFVPIFGWFMGYVGRKLKQNSIKAQALWSDTMSQVEETLGGLRIIKAFCAEEKMNARFDKVNSAYRNDIMKVNIRQQLAHPMSEFLGTVMIVIVLWFGGILVLNNQVMQGPTFIYYLVMLYSIINPLKDFSRAGYNIPKGLASMERVDKILKAEIDIREKENPVHISSFEHQIEFRDVSFKYGEQWVLRHINLTIGKGKSVALVGQSGSGKSTLVDLIPRYYDVQEGEVLIDGINVKDLGVHDLRQLIGNVNQEAILFNDSFYNNITFGVENASIKEVEDAARIANAYEFIKETEHGFDTNIGDRGGRLSGGQRQRISIARAVLKNPPILILDEATSALDTESERLVQDALERLMKTRTTVAIAHRLSTIKNADEICVLHEGRIVERGTHEELLSIDGYYRKLNDMQSL</sequence>
<comment type="subcellular location">
    <subcellularLocation>
        <location evidence="1">Cell membrane</location>
        <topology evidence="1">Multi-pass membrane protein</topology>
    </subcellularLocation>
</comment>
<feature type="transmembrane region" description="Helical" evidence="7">
    <location>
        <begin position="178"/>
        <end position="195"/>
    </location>
</feature>
<dbReference type="InterPro" id="IPR011527">
    <property type="entry name" value="ABC1_TM_dom"/>
</dbReference>
<dbReference type="Pfam" id="PF00664">
    <property type="entry name" value="ABC_membrane"/>
    <property type="match status" value="1"/>
</dbReference>
<keyword evidence="3" id="KW-0547">Nucleotide-binding</keyword>
<reference evidence="10 11" key="1">
    <citation type="submission" date="2018-05" db="EMBL/GenBank/DDBJ databases">
        <title>Genomic Encyclopedia of Type Strains, Phase I: the one thousand microbial genomes (KMG-I) project.</title>
        <authorList>
            <person name="Kyrpides N."/>
        </authorList>
    </citation>
    <scope>NUCLEOTIDE SEQUENCE [LARGE SCALE GENOMIC DNA]</scope>
    <source>
        <strain evidence="10 11">DSM 15611</strain>
    </source>
</reference>
<dbReference type="InterPro" id="IPR017871">
    <property type="entry name" value="ABC_transporter-like_CS"/>
</dbReference>
<dbReference type="GO" id="GO:0005524">
    <property type="term" value="F:ATP binding"/>
    <property type="evidence" value="ECO:0007669"/>
    <property type="project" value="UniProtKB-KW"/>
</dbReference>
<dbReference type="SUPFAM" id="SSF90123">
    <property type="entry name" value="ABC transporter transmembrane region"/>
    <property type="match status" value="1"/>
</dbReference>
<dbReference type="STRING" id="1122991.GCA_000613445_01249"/>
<evidence type="ECO:0000313" key="11">
    <source>
        <dbReference type="Proteomes" id="UP000248314"/>
    </source>
</evidence>
<name>A0A318I7A5_9BACT</name>
<keyword evidence="2 7" id="KW-0812">Transmembrane</keyword>
<evidence type="ECO:0000256" key="2">
    <source>
        <dbReference type="ARBA" id="ARBA00022692"/>
    </source>
</evidence>
<dbReference type="RefSeq" id="WP_110370377.1">
    <property type="nucleotide sequence ID" value="NZ_QJJX01000026.1"/>
</dbReference>
<dbReference type="InterPro" id="IPR003439">
    <property type="entry name" value="ABC_transporter-like_ATP-bd"/>
</dbReference>
<dbReference type="CDD" id="cd18552">
    <property type="entry name" value="ABC_6TM_MsbA_like"/>
    <property type="match status" value="1"/>
</dbReference>
<comment type="caution">
    <text evidence="10">The sequence shown here is derived from an EMBL/GenBank/DDBJ whole genome shotgun (WGS) entry which is preliminary data.</text>
</comment>
<dbReference type="Gene3D" id="1.20.1560.10">
    <property type="entry name" value="ABC transporter type 1, transmembrane domain"/>
    <property type="match status" value="1"/>
</dbReference>
<dbReference type="FunFam" id="3.40.50.300:FF:000218">
    <property type="entry name" value="Multidrug ABC transporter ATP-binding protein"/>
    <property type="match status" value="1"/>
</dbReference>
<organism evidence="10 11">
    <name type="scientific">Hoylesella shahii DSM 15611 = JCM 12083</name>
    <dbReference type="NCBI Taxonomy" id="1122991"/>
    <lineage>
        <taxon>Bacteria</taxon>
        <taxon>Pseudomonadati</taxon>
        <taxon>Bacteroidota</taxon>
        <taxon>Bacteroidia</taxon>
        <taxon>Bacteroidales</taxon>
        <taxon>Prevotellaceae</taxon>
        <taxon>Hoylesella</taxon>
    </lineage>
</organism>
<gene>
    <name evidence="10" type="ORF">EJ73_02052</name>
</gene>
<dbReference type="InterPro" id="IPR036640">
    <property type="entry name" value="ABC1_TM_sf"/>
</dbReference>
<evidence type="ECO:0000256" key="3">
    <source>
        <dbReference type="ARBA" id="ARBA00022741"/>
    </source>
</evidence>
<feature type="domain" description="ABC transporter" evidence="8">
    <location>
        <begin position="377"/>
        <end position="610"/>
    </location>
</feature>
<feature type="transmembrane region" description="Helical" evidence="7">
    <location>
        <begin position="289"/>
        <end position="307"/>
    </location>
</feature>
<keyword evidence="5 7" id="KW-1133">Transmembrane helix</keyword>
<feature type="transmembrane region" description="Helical" evidence="7">
    <location>
        <begin position="20"/>
        <end position="44"/>
    </location>
</feature>
<protein>
    <submittedName>
        <fullName evidence="10">ABC-type multidrug transport system fused ATPase/permease subunit</fullName>
    </submittedName>
</protein>
<evidence type="ECO:0000313" key="10">
    <source>
        <dbReference type="EMBL" id="PXX20971.1"/>
    </source>
</evidence>
<dbReference type="PANTHER" id="PTHR24221:SF654">
    <property type="entry name" value="ATP-BINDING CASSETTE SUB-FAMILY B MEMBER 6"/>
    <property type="match status" value="1"/>
</dbReference>
<dbReference type="Proteomes" id="UP000248314">
    <property type="component" value="Unassembled WGS sequence"/>
</dbReference>
<dbReference type="AlphaFoldDB" id="A0A318I7A5"/>
<dbReference type="InterPro" id="IPR027417">
    <property type="entry name" value="P-loop_NTPase"/>
</dbReference>
<feature type="transmembrane region" description="Helical" evidence="7">
    <location>
        <begin position="87"/>
        <end position="106"/>
    </location>
</feature>
<dbReference type="SMART" id="SM00382">
    <property type="entry name" value="AAA"/>
    <property type="match status" value="1"/>
</dbReference>
<dbReference type="GO" id="GO:0140359">
    <property type="term" value="F:ABC-type transporter activity"/>
    <property type="evidence" value="ECO:0007669"/>
    <property type="project" value="InterPro"/>
</dbReference>
<dbReference type="CDD" id="cd03251">
    <property type="entry name" value="ABCC_MsbA"/>
    <property type="match status" value="1"/>
</dbReference>
<keyword evidence="11" id="KW-1185">Reference proteome</keyword>
<dbReference type="InterPro" id="IPR039421">
    <property type="entry name" value="Type_1_exporter"/>
</dbReference>
<dbReference type="GO" id="GO:0005886">
    <property type="term" value="C:plasma membrane"/>
    <property type="evidence" value="ECO:0007669"/>
    <property type="project" value="UniProtKB-SubCell"/>
</dbReference>
<dbReference type="GO" id="GO:0016887">
    <property type="term" value="F:ATP hydrolysis activity"/>
    <property type="evidence" value="ECO:0007669"/>
    <property type="project" value="InterPro"/>
</dbReference>